<keyword evidence="9 10" id="KW-0472">Membrane</keyword>
<evidence type="ECO:0000256" key="6">
    <source>
        <dbReference type="ARBA" id="ARBA00022958"/>
    </source>
</evidence>
<evidence type="ECO:0000256" key="9">
    <source>
        <dbReference type="ARBA" id="ARBA00023136"/>
    </source>
</evidence>
<dbReference type="Pfam" id="PF02386">
    <property type="entry name" value="TrkH"/>
    <property type="match status" value="1"/>
</dbReference>
<keyword evidence="5 10" id="KW-0812">Transmembrane</keyword>
<feature type="transmembrane region" description="Helical" evidence="10">
    <location>
        <begin position="302"/>
        <end position="322"/>
    </location>
</feature>
<dbReference type="InterPro" id="IPR004772">
    <property type="entry name" value="TrkH"/>
</dbReference>
<feature type="transmembrane region" description="Helical" evidence="10">
    <location>
        <begin position="38"/>
        <end position="61"/>
    </location>
</feature>
<keyword evidence="2" id="KW-0813">Transport</keyword>
<comment type="caution">
    <text evidence="11">The sequence shown here is derived from an EMBL/GenBank/DDBJ whole genome shotgun (WGS) entry which is preliminary data.</text>
</comment>
<protein>
    <submittedName>
        <fullName evidence="11">Trk system potassium uptake protein TrkH</fullName>
    </submittedName>
</protein>
<feature type="transmembrane region" description="Helical" evidence="10">
    <location>
        <begin position="342"/>
        <end position="360"/>
    </location>
</feature>
<dbReference type="Proteomes" id="UP000539953">
    <property type="component" value="Unassembled WGS sequence"/>
</dbReference>
<evidence type="ECO:0000256" key="1">
    <source>
        <dbReference type="ARBA" id="ARBA00004651"/>
    </source>
</evidence>
<dbReference type="EMBL" id="JACHHK010000001">
    <property type="protein sequence ID" value="MBB5182279.1"/>
    <property type="molecule type" value="Genomic_DNA"/>
</dbReference>
<dbReference type="PANTHER" id="PTHR32024">
    <property type="entry name" value="TRK SYSTEM POTASSIUM UPTAKE PROTEIN TRKG-RELATED"/>
    <property type="match status" value="1"/>
</dbReference>
<feature type="transmembrane region" description="Helical" evidence="10">
    <location>
        <begin position="160"/>
        <end position="179"/>
    </location>
</feature>
<feature type="transmembrane region" description="Helical" evidence="10">
    <location>
        <begin position="185"/>
        <end position="208"/>
    </location>
</feature>
<feature type="transmembrane region" description="Helical" evidence="10">
    <location>
        <begin position="228"/>
        <end position="246"/>
    </location>
</feature>
<dbReference type="GO" id="GO:0005886">
    <property type="term" value="C:plasma membrane"/>
    <property type="evidence" value="ECO:0007669"/>
    <property type="project" value="UniProtKB-SubCell"/>
</dbReference>
<evidence type="ECO:0000256" key="4">
    <source>
        <dbReference type="ARBA" id="ARBA00022538"/>
    </source>
</evidence>
<dbReference type="RefSeq" id="WP_183326796.1">
    <property type="nucleotide sequence ID" value="NZ_JACHHK010000001.1"/>
</dbReference>
<dbReference type="NCBIfam" id="TIGR00933">
    <property type="entry name" value="2a38"/>
    <property type="match status" value="1"/>
</dbReference>
<accession>A0A7W8CWJ2</accession>
<feature type="transmembrane region" description="Helical" evidence="10">
    <location>
        <begin position="127"/>
        <end position="148"/>
    </location>
</feature>
<keyword evidence="4" id="KW-0633">Potassium transport</keyword>
<gene>
    <name evidence="11" type="ORF">HNQ47_000282</name>
</gene>
<evidence type="ECO:0000313" key="12">
    <source>
        <dbReference type="Proteomes" id="UP000539953"/>
    </source>
</evidence>
<sequence length="436" mass="47697">MNHRRYSSSFRLIVLSFFLMILAGGILLSLPISSRQHVWTPFIDSIFTATSATCVTGLIVRDTATYWSWFGQLVILCLIQVGGMGVITMAVLIVSRIGKNAGLVQRKTMQDAISSPRLDNIVQLTRFIFHGAITLEVLGAVLMAPIYISERGILQGIWMSIFHSISAFCNAGFDVYGHYESLTAYAGNPIINIVIMALIVLGGLGFVVWKDVLDKKQHISKYNLQTKIVLLTTFFLIVGPAVYFYFGEYSDLSGGTRVLVSFFQSVTLRTAGFNTTDLSTLTGTGKMTMISMMLIGGSPGSTAGGMKTTTFVVILACVYAAFHQDHPHIFRRRISNESIQNAICIFTLYIVLFLVCGMLISRIENIDIVSCLFETASAIGTVGLTLGITTKIGAASKIILILLMYFGRVGGLTLAYALTFRSRYTKALPVENVNVG</sequence>
<dbReference type="GO" id="GO:0015379">
    <property type="term" value="F:potassium:chloride symporter activity"/>
    <property type="evidence" value="ECO:0007669"/>
    <property type="project" value="InterPro"/>
</dbReference>
<evidence type="ECO:0000256" key="8">
    <source>
        <dbReference type="ARBA" id="ARBA00023065"/>
    </source>
</evidence>
<organism evidence="11 12">
    <name type="scientific">Catenisphaera adipataccumulans</name>
    <dbReference type="NCBI Taxonomy" id="700500"/>
    <lineage>
        <taxon>Bacteria</taxon>
        <taxon>Bacillati</taxon>
        <taxon>Bacillota</taxon>
        <taxon>Erysipelotrichia</taxon>
        <taxon>Erysipelotrichales</taxon>
        <taxon>Erysipelotrichaceae</taxon>
        <taxon>Catenisphaera</taxon>
    </lineage>
</organism>
<proteinExistence type="predicted"/>
<evidence type="ECO:0000256" key="5">
    <source>
        <dbReference type="ARBA" id="ARBA00022692"/>
    </source>
</evidence>
<dbReference type="PANTHER" id="PTHR32024:SF1">
    <property type="entry name" value="KTR SYSTEM POTASSIUM UPTAKE PROTEIN B"/>
    <property type="match status" value="1"/>
</dbReference>
<feature type="transmembrane region" description="Helical" evidence="10">
    <location>
        <begin position="12"/>
        <end position="32"/>
    </location>
</feature>
<evidence type="ECO:0000256" key="7">
    <source>
        <dbReference type="ARBA" id="ARBA00022989"/>
    </source>
</evidence>
<reference evidence="11 12" key="1">
    <citation type="submission" date="2020-08" db="EMBL/GenBank/DDBJ databases">
        <title>Genomic Encyclopedia of Type Strains, Phase IV (KMG-IV): sequencing the most valuable type-strain genomes for metagenomic binning, comparative biology and taxonomic classification.</title>
        <authorList>
            <person name="Goeker M."/>
        </authorList>
    </citation>
    <scope>NUCLEOTIDE SEQUENCE [LARGE SCALE GENOMIC DNA]</scope>
    <source>
        <strain evidence="11 12">DSM 25799</strain>
    </source>
</reference>
<evidence type="ECO:0000256" key="3">
    <source>
        <dbReference type="ARBA" id="ARBA00022475"/>
    </source>
</evidence>
<keyword evidence="8" id="KW-0406">Ion transport</keyword>
<evidence type="ECO:0000313" key="11">
    <source>
        <dbReference type="EMBL" id="MBB5182279.1"/>
    </source>
</evidence>
<name>A0A7W8CWJ2_9FIRM</name>
<dbReference type="InterPro" id="IPR003445">
    <property type="entry name" value="Cat_transpt"/>
</dbReference>
<evidence type="ECO:0000256" key="10">
    <source>
        <dbReference type="SAM" id="Phobius"/>
    </source>
</evidence>
<keyword evidence="12" id="KW-1185">Reference proteome</keyword>
<evidence type="ECO:0000256" key="2">
    <source>
        <dbReference type="ARBA" id="ARBA00022448"/>
    </source>
</evidence>
<feature type="transmembrane region" description="Helical" evidence="10">
    <location>
        <begin position="73"/>
        <end position="94"/>
    </location>
</feature>
<keyword evidence="7 10" id="KW-1133">Transmembrane helix</keyword>
<feature type="transmembrane region" description="Helical" evidence="10">
    <location>
        <begin position="398"/>
        <end position="418"/>
    </location>
</feature>
<keyword evidence="3" id="KW-1003">Cell membrane</keyword>
<dbReference type="AlphaFoldDB" id="A0A7W8CWJ2"/>
<comment type="subcellular location">
    <subcellularLocation>
        <location evidence="1">Cell membrane</location>
        <topology evidence="1">Multi-pass membrane protein</topology>
    </subcellularLocation>
</comment>
<keyword evidence="6" id="KW-0630">Potassium</keyword>